<proteinExistence type="predicted"/>
<protein>
    <submittedName>
        <fullName evidence="3">Uncharacterized protein</fullName>
    </submittedName>
</protein>
<reference evidence="3" key="1">
    <citation type="submission" date="2016-07" db="EMBL/GenBank/DDBJ databases">
        <title>De novo transcriptome assembly of four accessions of the metal hyperaccumulator plant Noccaea caerulescens.</title>
        <authorList>
            <person name="Blande D."/>
            <person name="Halimaa P."/>
            <person name="Tervahauta A.I."/>
            <person name="Aarts M.G."/>
            <person name="Karenlampi S.O."/>
        </authorList>
    </citation>
    <scope>NUCLEOTIDE SEQUENCE</scope>
</reference>
<name>A0A1J3I6D3_NOCCA</name>
<evidence type="ECO:0000313" key="3">
    <source>
        <dbReference type="EMBL" id="JAU74984.1"/>
    </source>
</evidence>
<evidence type="ECO:0000313" key="2">
    <source>
        <dbReference type="EMBL" id="JAU29698.1"/>
    </source>
</evidence>
<dbReference type="AlphaFoldDB" id="A0A1J3I6D3"/>
<accession>A0A1J3I6D3</accession>
<evidence type="ECO:0000256" key="1">
    <source>
        <dbReference type="SAM" id="MobiDB-lite"/>
    </source>
</evidence>
<sequence length="92" mass="10041">MTTTRIDVDRFDGTGDFSLWKVRMLAHFGVLGLKDILTDETLLRDSPTTGAASKEELDAAKKDPQKGIAAEASSSMDPGQELRVCCELQNLI</sequence>
<dbReference type="EMBL" id="GEVK01023134">
    <property type="protein sequence ID" value="JAU29698.1"/>
    <property type="molecule type" value="Transcribed_RNA"/>
</dbReference>
<organism evidence="3">
    <name type="scientific">Noccaea caerulescens</name>
    <name type="common">Alpine penny-cress</name>
    <name type="synonym">Thlaspi caerulescens</name>
    <dbReference type="NCBI Taxonomy" id="107243"/>
    <lineage>
        <taxon>Eukaryota</taxon>
        <taxon>Viridiplantae</taxon>
        <taxon>Streptophyta</taxon>
        <taxon>Embryophyta</taxon>
        <taxon>Tracheophyta</taxon>
        <taxon>Spermatophyta</taxon>
        <taxon>Magnoliopsida</taxon>
        <taxon>eudicotyledons</taxon>
        <taxon>Gunneridae</taxon>
        <taxon>Pentapetalae</taxon>
        <taxon>rosids</taxon>
        <taxon>malvids</taxon>
        <taxon>Brassicales</taxon>
        <taxon>Brassicaceae</taxon>
        <taxon>Coluteocarpeae</taxon>
        <taxon>Noccaea</taxon>
    </lineage>
</organism>
<gene>
    <name evidence="2" type="ORF">LC_TR19706_c0_g1_i1_g.65765</name>
    <name evidence="3" type="ORF">LE_TR15501_c1_g1_i1_g.49612</name>
</gene>
<feature type="region of interest" description="Disordered" evidence="1">
    <location>
        <begin position="44"/>
        <end position="75"/>
    </location>
</feature>
<feature type="compositionally biased region" description="Basic and acidic residues" evidence="1">
    <location>
        <begin position="53"/>
        <end position="65"/>
    </location>
</feature>
<dbReference type="EMBL" id="GEVL01002357">
    <property type="protein sequence ID" value="JAU74984.1"/>
    <property type="molecule type" value="Transcribed_RNA"/>
</dbReference>